<comment type="subcellular location">
    <subcellularLocation>
        <location evidence="9">Virion</location>
    </subcellularLocation>
    <subcellularLocation>
        <location evidence="9">Host cytoplasm</location>
    </subcellularLocation>
</comment>
<dbReference type="Proteomes" id="UP000830558">
    <property type="component" value="Segment"/>
</dbReference>
<keyword evidence="4 9" id="KW-0946">Virion</keyword>
<evidence type="ECO:0000313" key="12">
    <source>
        <dbReference type="Proteomes" id="UP000830558"/>
    </source>
</evidence>
<evidence type="ECO:0000256" key="3">
    <source>
        <dbReference type="ARBA" id="ARBA00022561"/>
    </source>
</evidence>
<dbReference type="GO" id="GO:0003723">
    <property type="term" value="F:RNA binding"/>
    <property type="evidence" value="ECO:0007669"/>
    <property type="project" value="UniProtKB-UniRule"/>
</dbReference>
<evidence type="ECO:0000256" key="10">
    <source>
        <dbReference type="SAM" id="MobiDB-lite"/>
    </source>
</evidence>
<keyword evidence="5 9" id="KW-0694">RNA-binding</keyword>
<proteinExistence type="inferred from homology"/>
<dbReference type="InterPro" id="IPR004902">
    <property type="entry name" value="Rhabdo_ncap_2"/>
</dbReference>
<dbReference type="GO" id="GO:0030430">
    <property type="term" value="C:host cell cytoplasm"/>
    <property type="evidence" value="ECO:0007669"/>
    <property type="project" value="UniProtKB-SubCell"/>
</dbReference>
<evidence type="ECO:0000256" key="5">
    <source>
        <dbReference type="ARBA" id="ARBA00022884"/>
    </source>
</evidence>
<comment type="similarity">
    <text evidence="9">Belongs to the nucleorhabdovirus nucleocapsid protein family.</text>
</comment>
<dbReference type="EMBL" id="MW014292">
    <property type="protein sequence ID" value="QUI75400.1"/>
    <property type="molecule type" value="Viral_cRNA"/>
</dbReference>
<evidence type="ECO:0000256" key="1">
    <source>
        <dbReference type="ARBA" id="ARBA00014389"/>
    </source>
</evidence>
<gene>
    <name evidence="11" type="primary">N</name>
</gene>
<dbReference type="GO" id="GO:0019013">
    <property type="term" value="C:viral nucleocapsid"/>
    <property type="evidence" value="ECO:0007669"/>
    <property type="project" value="UniProtKB-UniRule"/>
</dbReference>
<comment type="function">
    <text evidence="9">Encapsidates the genome, protecting it from nucleases. The encapsidated genomic RNA is termed the nucleocapsid (NC) and serves as template for viral transcription and replication.</text>
</comment>
<comment type="subunit">
    <text evidence="9">Homomultimerizes to form the nucleocapsid. Binds to viral genomic RNA.</text>
</comment>
<name>A0AAE7RG27_9RHAB</name>
<keyword evidence="2 9" id="KW-1139">Helical capsid protein</keyword>
<dbReference type="GO" id="GO:1990904">
    <property type="term" value="C:ribonucleoprotein complex"/>
    <property type="evidence" value="ECO:0007669"/>
    <property type="project" value="UniProtKB-UniRule"/>
</dbReference>
<keyword evidence="12" id="KW-1185">Reference proteome</keyword>
<keyword evidence="6 9" id="KW-0543">Viral nucleoprotein</keyword>
<organism evidence="11 12">
    <name type="scientific">joa yellow blotch associated virus</name>
    <dbReference type="NCBI Taxonomy" id="3070922"/>
    <lineage>
        <taxon>Viruses</taxon>
        <taxon>Riboviria</taxon>
        <taxon>Orthornavirae</taxon>
        <taxon>Negarnaviricota</taxon>
        <taxon>Haploviricotina</taxon>
        <taxon>Monjiviricetes</taxon>
        <taxon>Mononegavirales</taxon>
        <taxon>Rhabdoviridae</taxon>
        <taxon>Betarhabdovirinae</taxon>
        <taxon>Alphanucleorhabdovirus</taxon>
        <taxon>Alphanucleorhabdovirus joa</taxon>
    </lineage>
</organism>
<keyword evidence="9" id="KW-1035">Host cytoplasm</keyword>
<feature type="region of interest" description="Disordered" evidence="10">
    <location>
        <begin position="410"/>
        <end position="455"/>
    </location>
</feature>
<keyword evidence="3 9" id="KW-0167">Capsid protein</keyword>
<keyword evidence="7 9" id="KW-0687">Ribonucleoprotein</keyword>
<evidence type="ECO:0000256" key="9">
    <source>
        <dbReference type="RuleBase" id="RU369108"/>
    </source>
</evidence>
<dbReference type="GO" id="GO:0019029">
    <property type="term" value="C:helical viral capsid"/>
    <property type="evidence" value="ECO:0007669"/>
    <property type="project" value="UniProtKB-UniRule"/>
</dbReference>
<evidence type="ECO:0000256" key="6">
    <source>
        <dbReference type="ARBA" id="ARBA00023086"/>
    </source>
</evidence>
<evidence type="ECO:0000256" key="4">
    <source>
        <dbReference type="ARBA" id="ARBA00022844"/>
    </source>
</evidence>
<protein>
    <recommendedName>
        <fullName evidence="1 9">Nucleoprotein</fullName>
        <shortName evidence="9">NP</shortName>
        <shortName evidence="9">Protein N</shortName>
    </recommendedName>
    <alternativeName>
        <fullName evidence="8 9">Nucleocapsid protein</fullName>
    </alternativeName>
</protein>
<evidence type="ECO:0000256" key="7">
    <source>
        <dbReference type="ARBA" id="ARBA00023274"/>
    </source>
</evidence>
<reference evidence="11" key="1">
    <citation type="journal article" date="2021" name="Arch. Virol.">
        <title>Joa yellow blotch-associated virus, a new alphanucleorhabdovirus from a wild solanaceous plant in Brazil.</title>
        <authorList>
            <person name="Dietzgen R.G."/>
            <person name="Bejerman N.E."/>
            <person name="Mei Y."/>
            <person name="Jee C.L.J."/>
            <person name="Chabi-Jesus C."/>
            <person name="Freitas-Astua J."/>
            <person name="Veras S.M."/>
            <person name="Kitajima E.W."/>
        </authorList>
    </citation>
    <scope>NUCLEOTIDE SEQUENCE</scope>
    <source>
        <strain evidence="11">Manaus</strain>
    </source>
</reference>
<evidence type="ECO:0000256" key="8">
    <source>
        <dbReference type="ARBA" id="ARBA00033344"/>
    </source>
</evidence>
<accession>A0AAE7RG27</accession>
<evidence type="ECO:0000256" key="2">
    <source>
        <dbReference type="ARBA" id="ARBA00022497"/>
    </source>
</evidence>
<dbReference type="Pfam" id="PF03216">
    <property type="entry name" value="Rhabdo_ncap_2"/>
    <property type="match status" value="1"/>
</dbReference>
<sequence>MSTSNTNSFVQLLKAGTDYADWGTRELIPSADGRLTQVAYTDQDFWTKLKVIYNLGELSQNDLVSTWSSIREHINNSSISEKVIGDIFRVAAQLRKVENKTVRVVDFSPPADRGLTIKSGLDDIPIVIGQTSAVGASIVVDSTAPAAGSVKAEDVVVSAPYICMALLRLMTKPVESFSRSLPTVKTSFGRFYGMQSNTVTDFTIPINSLQQLSTGLDTYPVCNSTMAWMMGHAEGSVPRNDKNHGFMRFLIFQHTEMRGMQIYKMILTALVNLPAITPAQFLRAVETPDAVKAIKTVVLVATVHDNPSRQTPTYWWKYGKYVEPAYFIDLSVGRNPKFAFFLACILNEMGLVTGPDYANPKNIKALEPIKNNLDLASYYEGLSRNFSTLYRPLETESGVGIGIAMQMGGAAAPRPQAAKRTTTDNQNPPPKRTAVQPPANTQPPPATPTSAATPVDAMNAAIEAGLMEQL</sequence>
<evidence type="ECO:0000313" key="11">
    <source>
        <dbReference type="EMBL" id="QUI75400.1"/>
    </source>
</evidence>